<gene>
    <name evidence="2" type="ORF">EG328_006246</name>
</gene>
<name>A0A8H3Z7Q1_VENIN</name>
<organism evidence="2 3">
    <name type="scientific">Venturia inaequalis</name>
    <name type="common">Apple scab fungus</name>
    <dbReference type="NCBI Taxonomy" id="5025"/>
    <lineage>
        <taxon>Eukaryota</taxon>
        <taxon>Fungi</taxon>
        <taxon>Dikarya</taxon>
        <taxon>Ascomycota</taxon>
        <taxon>Pezizomycotina</taxon>
        <taxon>Dothideomycetes</taxon>
        <taxon>Pleosporomycetidae</taxon>
        <taxon>Venturiales</taxon>
        <taxon>Venturiaceae</taxon>
        <taxon>Venturia</taxon>
    </lineage>
</organism>
<dbReference type="InterPro" id="IPR027796">
    <property type="entry name" value="OTT_1508_deam-like"/>
</dbReference>
<protein>
    <submittedName>
        <fullName evidence="2">Uncharacterized protein</fullName>
    </submittedName>
</protein>
<reference evidence="2 3" key="1">
    <citation type="submission" date="2018-12" db="EMBL/GenBank/DDBJ databases">
        <title>Venturia inaequalis Genome Resource.</title>
        <authorList>
            <person name="Lichtner F.J."/>
        </authorList>
    </citation>
    <scope>NUCLEOTIDE SEQUENCE [LARGE SCALE GENOMIC DNA]</scope>
    <source>
        <strain evidence="2 3">120213</strain>
    </source>
</reference>
<dbReference type="AlphaFoldDB" id="A0A8H3Z7Q1"/>
<evidence type="ECO:0000256" key="1">
    <source>
        <dbReference type="SAM" id="MobiDB-lite"/>
    </source>
</evidence>
<dbReference type="Proteomes" id="UP000447873">
    <property type="component" value="Unassembled WGS sequence"/>
</dbReference>
<proteinExistence type="predicted"/>
<feature type="compositionally biased region" description="Basic residues" evidence="1">
    <location>
        <begin position="1"/>
        <end position="10"/>
    </location>
</feature>
<dbReference type="Pfam" id="PF14441">
    <property type="entry name" value="OTT_1508_deam"/>
    <property type="match status" value="1"/>
</dbReference>
<evidence type="ECO:0000313" key="3">
    <source>
        <dbReference type="Proteomes" id="UP000447873"/>
    </source>
</evidence>
<comment type="caution">
    <text evidence="2">The sequence shown here is derived from an EMBL/GenBank/DDBJ whole genome shotgun (WGS) entry which is preliminary data.</text>
</comment>
<sequence>MVWPKKAKGKKKEDQQSEDEPPISGHPLLDSEQLVDILDTEESILGEMPTYLEEWFNQPEKSSGQNSDTEFSNRMVAFWQLRLQCYQRTVDNKQREWSSSLSGSGNALRDFYVFDNRGLDNVGTSPVDGKKFDHDYEYALCAEEEVDGEQYHLYRDIYQRRMTDGSGRDYYGPLAKKFYTIIKHVKLLNTIDTMMDIFRRFRTFLRQTDAKVRVGGFRDPGRFTADAKAIPDAMGKWTPIPNVIPPQFYTSNGITYRENNNGEHEQEFKGHVKLAQKTLDGRGSVPRNFHCELQLMDRFLDDDGVYNYIGCSKRCCWLCWEILAGTRFVTQGTHCTLHWACAFAFTAGHSPACRMMVRNFGEVAGYVEKARNSLASKFPGEMYMKGVPLSQTVPLSLRLRGMGL</sequence>
<accession>A0A8H3Z7Q1</accession>
<dbReference type="EMBL" id="WNWS01000033">
    <property type="protein sequence ID" value="KAE9986243.1"/>
    <property type="molecule type" value="Genomic_DNA"/>
</dbReference>
<feature type="region of interest" description="Disordered" evidence="1">
    <location>
        <begin position="1"/>
        <end position="31"/>
    </location>
</feature>
<evidence type="ECO:0000313" key="2">
    <source>
        <dbReference type="EMBL" id="KAE9986243.1"/>
    </source>
</evidence>